<dbReference type="PROSITE" id="PS50920">
    <property type="entry name" value="SOLCAR"/>
    <property type="match status" value="3"/>
</dbReference>
<dbReference type="PANTHER" id="PTHR45635:SF32">
    <property type="entry name" value="ADP_ATP TRANSLOCASE 1"/>
    <property type="match status" value="1"/>
</dbReference>
<dbReference type="SUPFAM" id="SSF103506">
    <property type="entry name" value="Mitochondrial carrier"/>
    <property type="match status" value="1"/>
</dbReference>
<dbReference type="GO" id="GO:0005743">
    <property type="term" value="C:mitochondrial inner membrane"/>
    <property type="evidence" value="ECO:0007669"/>
    <property type="project" value="UniProtKB-SubCell"/>
</dbReference>
<feature type="transmembrane region" description="Helical" evidence="17">
    <location>
        <begin position="127"/>
        <end position="145"/>
    </location>
</feature>
<keyword evidence="3 16" id="KW-0813">Transport</keyword>
<comment type="subcellular location">
    <subcellularLocation>
        <location evidence="17">Membrane</location>
        <topology evidence="17">Multi-pass membrane protein</topology>
    </subcellularLocation>
    <subcellularLocation>
        <location evidence="1">Mitochondrion inner membrane</location>
        <topology evidence="1">Multi-pass membrane protein</topology>
    </subcellularLocation>
</comment>
<comment type="catalytic activity">
    <reaction evidence="14">
        <text>ADP(in) + ATP(out) = ADP(out) + ATP(in)</text>
        <dbReference type="Rhea" id="RHEA:34999"/>
        <dbReference type="ChEBI" id="CHEBI:30616"/>
        <dbReference type="ChEBI" id="CHEBI:456216"/>
    </reaction>
</comment>
<evidence type="ECO:0000256" key="17">
    <source>
        <dbReference type="RuleBase" id="RU368008"/>
    </source>
</evidence>
<keyword evidence="9" id="KW-0702">S-nitrosylation</keyword>
<comment type="function">
    <text evidence="17">Catalyzes the exchange of ADP and ATP across the membrane.</text>
</comment>
<comment type="similarity">
    <text evidence="2 16">Belongs to the mitochondrial carrier (TC 2.A.29) family.</text>
</comment>
<feature type="repeat" description="Solcar" evidence="15">
    <location>
        <begin position="1"/>
        <end position="45"/>
    </location>
</feature>
<keyword evidence="4" id="KW-0488">Methylation</keyword>
<keyword evidence="6 15" id="KW-0812">Transmembrane</keyword>
<keyword evidence="8" id="KW-0999">Mitochondrion inner membrane</keyword>
<reference evidence="19" key="1">
    <citation type="submission" date="2022-11" db="UniProtKB">
        <authorList>
            <consortium name="WormBaseParasite"/>
        </authorList>
    </citation>
    <scope>IDENTIFICATION</scope>
</reference>
<evidence type="ECO:0000256" key="5">
    <source>
        <dbReference type="ARBA" id="ARBA00022553"/>
    </source>
</evidence>
<feature type="transmembrane region" description="Helical" evidence="17">
    <location>
        <begin position="157"/>
        <end position="180"/>
    </location>
</feature>
<dbReference type="GO" id="GO:0005471">
    <property type="term" value="F:ATP:ADP antiporter activity"/>
    <property type="evidence" value="ECO:0007669"/>
    <property type="project" value="UniProtKB-UniRule"/>
</dbReference>
<comment type="subunit">
    <text evidence="17">Monomer.</text>
</comment>
<evidence type="ECO:0000256" key="4">
    <source>
        <dbReference type="ARBA" id="ARBA00022481"/>
    </source>
</evidence>
<evidence type="ECO:0000256" key="10">
    <source>
        <dbReference type="ARBA" id="ARBA00022989"/>
    </source>
</evidence>
<evidence type="ECO:0000256" key="7">
    <source>
        <dbReference type="ARBA" id="ARBA00022737"/>
    </source>
</evidence>
<dbReference type="GO" id="GO:0140021">
    <property type="term" value="P:mitochondrial ADP transmembrane transport"/>
    <property type="evidence" value="ECO:0007669"/>
    <property type="project" value="InterPro"/>
</dbReference>
<dbReference type="InterPro" id="IPR002113">
    <property type="entry name" value="ADT_euk_type"/>
</dbReference>
<keyword evidence="5" id="KW-0597">Phosphoprotein</keyword>
<feature type="repeat" description="Solcar" evidence="15">
    <location>
        <begin position="157"/>
        <end position="244"/>
    </location>
</feature>
<name>A0A914EMB7_9BILA</name>
<feature type="transmembrane region" description="Helical" evidence="17">
    <location>
        <begin position="59"/>
        <end position="81"/>
    </location>
</feature>
<dbReference type="PRINTS" id="PR00927">
    <property type="entry name" value="ADPTRNSLCASE"/>
</dbReference>
<evidence type="ECO:0000256" key="14">
    <source>
        <dbReference type="ARBA" id="ARBA00024537"/>
    </source>
</evidence>
<evidence type="ECO:0000256" key="9">
    <source>
        <dbReference type="ARBA" id="ARBA00022799"/>
    </source>
</evidence>
<keyword evidence="10 17" id="KW-1133">Transmembrane helix</keyword>
<evidence type="ECO:0000256" key="3">
    <source>
        <dbReference type="ARBA" id="ARBA00022448"/>
    </source>
</evidence>
<evidence type="ECO:0000256" key="13">
    <source>
        <dbReference type="ARBA" id="ARBA00023136"/>
    </source>
</evidence>
<dbReference type="WBParaSite" id="ACRNAN_scaffold9511.g23984.t2">
    <property type="protein sequence ID" value="ACRNAN_scaffold9511.g23984.t2"/>
    <property type="gene ID" value="ACRNAN_scaffold9511.g23984"/>
</dbReference>
<dbReference type="GO" id="GO:1901029">
    <property type="term" value="P:negative regulation of mitochondrial outer membrane permeabilization involved in apoptotic signaling pathway"/>
    <property type="evidence" value="ECO:0007669"/>
    <property type="project" value="TreeGrafter"/>
</dbReference>
<proteinExistence type="inferred from homology"/>
<dbReference type="Pfam" id="PF00153">
    <property type="entry name" value="Mito_carr"/>
    <property type="match status" value="3"/>
</dbReference>
<organism evidence="18 19">
    <name type="scientific">Acrobeloides nanus</name>
    <dbReference type="NCBI Taxonomy" id="290746"/>
    <lineage>
        <taxon>Eukaryota</taxon>
        <taxon>Metazoa</taxon>
        <taxon>Ecdysozoa</taxon>
        <taxon>Nematoda</taxon>
        <taxon>Chromadorea</taxon>
        <taxon>Rhabditida</taxon>
        <taxon>Tylenchina</taxon>
        <taxon>Cephalobomorpha</taxon>
        <taxon>Cephaloboidea</taxon>
        <taxon>Cephalobidae</taxon>
        <taxon>Acrobeloides</taxon>
    </lineage>
</organism>
<dbReference type="InterPro" id="IPR002067">
    <property type="entry name" value="MCP"/>
</dbReference>
<comment type="caution">
    <text evidence="17">Lacks conserved residue(s) required for the propagation of feature annotation.</text>
</comment>
<protein>
    <recommendedName>
        <fullName evidence="17">ADP/ATP translocase</fullName>
    </recommendedName>
    <alternativeName>
        <fullName evidence="17">ADP,ATP carrier protein</fullName>
    </alternativeName>
</protein>
<dbReference type="InterPro" id="IPR018108">
    <property type="entry name" value="MCP_transmembrane"/>
</dbReference>
<accession>A0A914EMB7</accession>
<evidence type="ECO:0000256" key="8">
    <source>
        <dbReference type="ARBA" id="ARBA00022792"/>
    </source>
</evidence>
<sequence length="245" mass="28147">MVDCFIRVPREQGFFSFWRGNWSNILRASSQESLGFAFKEYFKVWCLDGIDQNKQYGRFVVGNLASGGLSGVATFCFIYPLDFTRTRLAVDMGKDKASREFKGLLDCIVKVRQREGFFGLYRGFLPSAQYIFLYRGAYYGLFDAIKYRVERDGRRKINFTEAFCIGQLTTLIASIISYPLDTIRRRLMMQSGQERKQYSGAWDCTKQIYYKEGPKAFFSGLLVNCIRGIGGALVLAIINEVSRYV</sequence>
<dbReference type="PANTHER" id="PTHR45635">
    <property type="entry name" value="ADP,ATP CARRIER PROTEIN 1-RELATED-RELATED"/>
    <property type="match status" value="1"/>
</dbReference>
<dbReference type="Gene3D" id="1.50.40.10">
    <property type="entry name" value="Mitochondrial carrier domain"/>
    <property type="match status" value="1"/>
</dbReference>
<evidence type="ECO:0000256" key="1">
    <source>
        <dbReference type="ARBA" id="ARBA00004448"/>
    </source>
</evidence>
<keyword evidence="18" id="KW-1185">Reference proteome</keyword>
<dbReference type="InterPro" id="IPR023395">
    <property type="entry name" value="MCP_dom_sf"/>
</dbReference>
<evidence type="ECO:0000256" key="11">
    <source>
        <dbReference type="ARBA" id="ARBA00022990"/>
    </source>
</evidence>
<evidence type="ECO:0000256" key="2">
    <source>
        <dbReference type="ARBA" id="ARBA00006375"/>
    </source>
</evidence>
<dbReference type="Proteomes" id="UP000887540">
    <property type="component" value="Unplaced"/>
</dbReference>
<dbReference type="AlphaFoldDB" id="A0A914EMB7"/>
<evidence type="ECO:0000256" key="6">
    <source>
        <dbReference type="ARBA" id="ARBA00022692"/>
    </source>
</evidence>
<keyword evidence="7" id="KW-0677">Repeat</keyword>
<evidence type="ECO:0000256" key="16">
    <source>
        <dbReference type="RuleBase" id="RU000488"/>
    </source>
</evidence>
<feature type="repeat" description="Solcar" evidence="15">
    <location>
        <begin position="58"/>
        <end position="148"/>
    </location>
</feature>
<evidence type="ECO:0000256" key="12">
    <source>
        <dbReference type="ARBA" id="ARBA00023128"/>
    </source>
</evidence>
<keyword evidence="11" id="KW-0007">Acetylation</keyword>
<evidence type="ECO:0000256" key="15">
    <source>
        <dbReference type="PROSITE-ProRule" id="PRU00282"/>
    </source>
</evidence>
<evidence type="ECO:0000313" key="19">
    <source>
        <dbReference type="WBParaSite" id="ACRNAN_scaffold9511.g23984.t2"/>
    </source>
</evidence>
<dbReference type="PRINTS" id="PR00926">
    <property type="entry name" value="MITOCARRIER"/>
</dbReference>
<keyword evidence="13 15" id="KW-0472">Membrane</keyword>
<feature type="transmembrane region" description="Helical" evidence="17">
    <location>
        <begin position="216"/>
        <end position="238"/>
    </location>
</feature>
<keyword evidence="12" id="KW-0496">Mitochondrion</keyword>
<dbReference type="GO" id="GO:1990544">
    <property type="term" value="P:mitochondrial ATP transmembrane transport"/>
    <property type="evidence" value="ECO:0007669"/>
    <property type="project" value="InterPro"/>
</dbReference>
<evidence type="ECO:0000313" key="18">
    <source>
        <dbReference type="Proteomes" id="UP000887540"/>
    </source>
</evidence>